<protein>
    <recommendedName>
        <fullName evidence="5">Probable chorismate pyruvate-lyase</fullName>
        <shortName evidence="5">CL</shortName>
        <shortName evidence="5">CPL</shortName>
        <ecNumber evidence="5">4.1.3.40</ecNumber>
    </recommendedName>
</protein>
<feature type="binding site" evidence="5">
    <location>
        <position position="168"/>
    </location>
    <ligand>
        <name>substrate</name>
    </ligand>
</feature>
<sequence>MAHWVEHINTIDRRPAMQDWLTNRDSLTARLTARCTQFRVQRLSQHKALCLPDEYAVIGLAQRRQVHEREVILRCDGEAMIYGHTVVPLSATATQWPLFQGLGERSLGSTLFNDPQVVRGTLSYARLHQTHPLMRRIVRALPRLSAERSLTARRSLFWRKGACLLVTEVFLPAVLTLPHKLPETVRKRR</sequence>
<organism evidence="6 7">
    <name type="scientific">Undibacterium aquatile</name>
    <dbReference type="NCBI Taxonomy" id="1537398"/>
    <lineage>
        <taxon>Bacteria</taxon>
        <taxon>Pseudomonadati</taxon>
        <taxon>Pseudomonadota</taxon>
        <taxon>Betaproteobacteria</taxon>
        <taxon>Burkholderiales</taxon>
        <taxon>Oxalobacteraceae</taxon>
        <taxon>Undibacterium</taxon>
    </lineage>
</organism>
<keyword evidence="7" id="KW-1185">Reference proteome</keyword>
<dbReference type="PANTHER" id="PTHR38683:SF1">
    <property type="entry name" value="CHORISMATE PYRUVATE-LYASE"/>
    <property type="match status" value="1"/>
</dbReference>
<gene>
    <name evidence="5" type="primary">ubiC</name>
    <name evidence="6" type="ORF">H8K26_03715</name>
</gene>
<evidence type="ECO:0000256" key="1">
    <source>
        <dbReference type="ARBA" id="ARBA00022490"/>
    </source>
</evidence>
<reference evidence="6 7" key="1">
    <citation type="submission" date="2020-08" db="EMBL/GenBank/DDBJ databases">
        <title>Novel species isolated from subtropical streams in China.</title>
        <authorList>
            <person name="Lu H."/>
        </authorList>
    </citation>
    <scope>NUCLEOTIDE SEQUENCE [LARGE SCALE GENOMIC DNA]</scope>
    <source>
        <strain evidence="6 7">CCTCC AB 2015119</strain>
    </source>
</reference>
<dbReference type="SUPFAM" id="SSF64288">
    <property type="entry name" value="Chorismate lyase-like"/>
    <property type="match status" value="1"/>
</dbReference>
<keyword evidence="2 5" id="KW-0831">Ubiquinone biosynthesis</keyword>
<keyword evidence="1 5" id="KW-0963">Cytoplasm</keyword>
<comment type="function">
    <text evidence="5">Removes the pyruvyl group from chorismate, with concomitant aromatization of the ring, to provide 4-hydroxybenzoate (4HB) for the ubiquinone pathway.</text>
</comment>
<comment type="caution">
    <text evidence="6">The sequence shown here is derived from an EMBL/GenBank/DDBJ whole genome shotgun (WGS) entry which is preliminary data.</text>
</comment>
<dbReference type="Proteomes" id="UP000637632">
    <property type="component" value="Unassembled WGS sequence"/>
</dbReference>
<evidence type="ECO:0000313" key="6">
    <source>
        <dbReference type="EMBL" id="MBC3810538.1"/>
    </source>
</evidence>
<keyword evidence="4 5" id="KW-0670">Pyruvate</keyword>
<accession>A0ABR6XCU7</accession>
<feature type="binding site" evidence="5">
    <location>
        <position position="69"/>
    </location>
    <ligand>
        <name>substrate</name>
    </ligand>
</feature>
<evidence type="ECO:0000256" key="3">
    <source>
        <dbReference type="ARBA" id="ARBA00023239"/>
    </source>
</evidence>
<dbReference type="EMBL" id="JACOFT010000001">
    <property type="protein sequence ID" value="MBC3810538.1"/>
    <property type="molecule type" value="Genomic_DNA"/>
</dbReference>
<comment type="subcellular location">
    <subcellularLocation>
        <location evidence="5">Cytoplasm</location>
    </subcellularLocation>
</comment>
<dbReference type="InterPro" id="IPR007440">
    <property type="entry name" value="Chorismate--pyruvate_lyase"/>
</dbReference>
<name>A0ABR6XCU7_9BURK</name>
<evidence type="ECO:0000256" key="4">
    <source>
        <dbReference type="ARBA" id="ARBA00023317"/>
    </source>
</evidence>
<comment type="caution">
    <text evidence="5">Lacks conserved residue(s) required for the propagation of feature annotation.</text>
</comment>
<feature type="binding site" evidence="5">
    <location>
        <position position="107"/>
    </location>
    <ligand>
        <name>substrate</name>
    </ligand>
</feature>
<dbReference type="GO" id="GO:0016829">
    <property type="term" value="F:lyase activity"/>
    <property type="evidence" value="ECO:0007669"/>
    <property type="project" value="UniProtKB-KW"/>
</dbReference>
<evidence type="ECO:0000256" key="5">
    <source>
        <dbReference type="HAMAP-Rule" id="MF_01632"/>
    </source>
</evidence>
<dbReference type="Pfam" id="PF04345">
    <property type="entry name" value="Chor_lyase"/>
    <property type="match status" value="1"/>
</dbReference>
<dbReference type="HAMAP" id="MF_01632">
    <property type="entry name" value="UbiC"/>
    <property type="match status" value="1"/>
</dbReference>
<comment type="similarity">
    <text evidence="5">Belongs to the UbiC family.</text>
</comment>
<dbReference type="EC" id="4.1.3.40" evidence="5"/>
<dbReference type="PANTHER" id="PTHR38683">
    <property type="entry name" value="CHORISMATE PYRUVATE-LYASE"/>
    <property type="match status" value="1"/>
</dbReference>
<evidence type="ECO:0000256" key="2">
    <source>
        <dbReference type="ARBA" id="ARBA00022688"/>
    </source>
</evidence>
<evidence type="ECO:0000313" key="7">
    <source>
        <dbReference type="Proteomes" id="UP000637632"/>
    </source>
</evidence>
<dbReference type="Gene3D" id="3.40.1410.10">
    <property type="entry name" value="Chorismate lyase-like"/>
    <property type="match status" value="1"/>
</dbReference>
<dbReference type="InterPro" id="IPR028978">
    <property type="entry name" value="Chorismate_lyase_/UTRA_dom_sf"/>
</dbReference>
<proteinExistence type="inferred from homology"/>
<comment type="pathway">
    <text evidence="5">Cofactor biosynthesis; ubiquinone biosynthesis.</text>
</comment>
<comment type="catalytic activity">
    <reaction evidence="5">
        <text>chorismate = 4-hydroxybenzoate + pyruvate</text>
        <dbReference type="Rhea" id="RHEA:16505"/>
        <dbReference type="ChEBI" id="CHEBI:15361"/>
        <dbReference type="ChEBI" id="CHEBI:17879"/>
        <dbReference type="ChEBI" id="CHEBI:29748"/>
        <dbReference type="EC" id="4.1.3.40"/>
    </reaction>
</comment>
<keyword evidence="3 5" id="KW-0456">Lyase</keyword>